<dbReference type="InterPro" id="IPR003776">
    <property type="entry name" value="YcaO-like_dom"/>
</dbReference>
<evidence type="ECO:0000313" key="3">
    <source>
        <dbReference type="Proteomes" id="UP001597097"/>
    </source>
</evidence>
<feature type="domain" description="YcaO" evidence="1">
    <location>
        <begin position="77"/>
        <end position="451"/>
    </location>
</feature>
<reference evidence="3" key="1">
    <citation type="journal article" date="2019" name="Int. J. Syst. Evol. Microbiol.">
        <title>The Global Catalogue of Microorganisms (GCM) 10K type strain sequencing project: providing services to taxonomists for standard genome sequencing and annotation.</title>
        <authorList>
            <consortium name="The Broad Institute Genomics Platform"/>
            <consortium name="The Broad Institute Genome Sequencing Center for Infectious Disease"/>
            <person name="Wu L."/>
            <person name="Ma J."/>
        </authorList>
    </citation>
    <scope>NUCLEOTIDE SEQUENCE [LARGE SCALE GENOMIC DNA]</scope>
    <source>
        <strain evidence="3">CGMCC 1.15399</strain>
    </source>
</reference>
<dbReference type="PROSITE" id="PS51664">
    <property type="entry name" value="YCAO"/>
    <property type="match status" value="1"/>
</dbReference>
<dbReference type="EMBL" id="JBHUCM010000048">
    <property type="protein sequence ID" value="MFD1545637.1"/>
    <property type="molecule type" value="Genomic_DNA"/>
</dbReference>
<protein>
    <submittedName>
        <fullName evidence="2">YcaO-like family protein</fullName>
    </submittedName>
</protein>
<dbReference type="Pfam" id="PF02624">
    <property type="entry name" value="YcaO"/>
    <property type="match status" value="1"/>
</dbReference>
<name>A0ABW4GSA9_9ACTN</name>
<comment type="caution">
    <text evidence="2">The sequence shown here is derived from an EMBL/GenBank/DDBJ whole genome shotgun (WGS) entry which is preliminary data.</text>
</comment>
<dbReference type="PANTHER" id="PTHR37809">
    <property type="entry name" value="RIBOSOMAL PROTEIN S12 METHYLTHIOTRANSFERASE ACCESSORY FACTOR YCAO"/>
    <property type="match status" value="1"/>
</dbReference>
<organism evidence="2 3">
    <name type="scientific">Nonomuraea guangzhouensis</name>
    <dbReference type="NCBI Taxonomy" id="1291555"/>
    <lineage>
        <taxon>Bacteria</taxon>
        <taxon>Bacillati</taxon>
        <taxon>Actinomycetota</taxon>
        <taxon>Actinomycetes</taxon>
        <taxon>Streptosporangiales</taxon>
        <taxon>Streptosporangiaceae</taxon>
        <taxon>Nonomuraea</taxon>
    </lineage>
</organism>
<dbReference type="Proteomes" id="UP001597097">
    <property type="component" value="Unassembled WGS sequence"/>
</dbReference>
<accession>A0ABW4GSA9</accession>
<dbReference type="RefSeq" id="WP_219533941.1">
    <property type="nucleotide sequence ID" value="NZ_JAHKRM010000020.1"/>
</dbReference>
<proteinExistence type="predicted"/>
<evidence type="ECO:0000313" key="2">
    <source>
        <dbReference type="EMBL" id="MFD1545637.1"/>
    </source>
</evidence>
<keyword evidence="3" id="KW-1185">Reference proteome</keyword>
<dbReference type="PANTHER" id="PTHR37809:SF1">
    <property type="entry name" value="RIBOSOMAL PROTEIN S12 METHYLTHIOTRANSFERASE ACCESSORY FACTOR YCAO"/>
    <property type="match status" value="1"/>
</dbReference>
<sequence>MAEAADHLIRRTTPFDAVTRSLSRRMLNPVCGLVPRLKFSVRTRGEPRIAIAGAELTGVHLLYDGKPIPAEMHHLGGAGVLLDEPLIKTLGESAERYCHHSYLAHHSGQVRFASYREMSRGHAGLPAERHLSFFSDEQLARDGFLFRRFDADAPMSWLPTCSLTGDDLFWAPAQLTMVGYRPRLGDGEVWLNAAVTTGTATHSDPGKALLSAIEELIQLDSVMGHWYGGQPSVKILADARLRPLHRLIGRYWPRDAVPPEFHLLPNPDLPGFTIACLYRNGDAACAPVVAGLGSDRRLTHAMYKALLEATAIARYAIWKATTSATNGRALDKDRFFDLEDNVVHYADPVNAAIIDKRFAVHVEAMASDLPPDPATDTRSGAAHLVKAFADTGKQLSYLDLTTPDIRRLGLTVCRVWSPDTLSLSLPSAATLLHPRFAAYGGVTNLEPHPYP</sequence>
<evidence type="ECO:0000259" key="1">
    <source>
        <dbReference type="PROSITE" id="PS51664"/>
    </source>
</evidence>
<gene>
    <name evidence="2" type="ORF">ACFSJ0_51955</name>
</gene>